<dbReference type="GO" id="GO:0005665">
    <property type="term" value="C:RNA polymerase II, core complex"/>
    <property type="evidence" value="ECO:0007669"/>
    <property type="project" value="TreeGrafter"/>
</dbReference>
<dbReference type="InterPro" id="IPR045867">
    <property type="entry name" value="DNA-dir_RpoC_beta_prime"/>
</dbReference>
<dbReference type="Gene3D" id="3.30.1360.140">
    <property type="match status" value="1"/>
</dbReference>
<evidence type="ECO:0000256" key="4">
    <source>
        <dbReference type="ARBA" id="ARBA00022695"/>
    </source>
</evidence>
<dbReference type="SUPFAM" id="SSF64484">
    <property type="entry name" value="beta and beta-prime subunits of DNA dependent RNA-polymerase"/>
    <property type="match status" value="1"/>
</dbReference>
<organism evidence="11">
    <name type="scientific">viral metagenome</name>
    <dbReference type="NCBI Taxonomy" id="1070528"/>
    <lineage>
        <taxon>unclassified sequences</taxon>
        <taxon>metagenomes</taxon>
        <taxon>organismal metagenomes</taxon>
    </lineage>
</organism>
<dbReference type="Pfam" id="PF04983">
    <property type="entry name" value="RNA_pol_Rpb1_3"/>
    <property type="match status" value="1"/>
</dbReference>
<dbReference type="InterPro" id="IPR042102">
    <property type="entry name" value="RNA_pol_Rpb1_3_sf"/>
</dbReference>
<keyword evidence="4" id="KW-0548">Nucleotidyltransferase</keyword>
<dbReference type="PANTHER" id="PTHR19376">
    <property type="entry name" value="DNA-DIRECTED RNA POLYMERASE"/>
    <property type="match status" value="1"/>
</dbReference>
<reference evidence="11" key="1">
    <citation type="journal article" date="2020" name="Nature">
        <title>Giant virus diversity and host interactions through global metagenomics.</title>
        <authorList>
            <person name="Schulz F."/>
            <person name="Roux S."/>
            <person name="Paez-Espino D."/>
            <person name="Jungbluth S."/>
            <person name="Walsh D.A."/>
            <person name="Denef V.J."/>
            <person name="McMahon K.D."/>
            <person name="Konstantinidis K.T."/>
            <person name="Eloe-Fadrosh E.A."/>
            <person name="Kyrpides N.C."/>
            <person name="Woyke T."/>
        </authorList>
    </citation>
    <scope>NUCLEOTIDE SEQUENCE</scope>
    <source>
        <strain evidence="11">GVMAG-M-3300010160-60</strain>
    </source>
</reference>
<feature type="domain" description="RNA polymerase Rpb1" evidence="9">
    <location>
        <begin position="299"/>
        <end position="911"/>
    </location>
</feature>
<feature type="domain" description="RNA polymerase Rpb1" evidence="10">
    <location>
        <begin position="209"/>
        <end position="291"/>
    </location>
</feature>
<feature type="domain" description="RNA polymerase Rpb1" evidence="8">
    <location>
        <begin position="372"/>
        <end position="543"/>
    </location>
</feature>
<protein>
    <recommendedName>
        <fullName evidence="1">DNA-directed RNA polymerase</fullName>
        <ecNumber evidence="1">2.7.7.6</ecNumber>
    </recommendedName>
</protein>
<dbReference type="Gene3D" id="1.10.150.390">
    <property type="match status" value="1"/>
</dbReference>
<evidence type="ECO:0000259" key="6">
    <source>
        <dbReference type="Pfam" id="PF04983"/>
    </source>
</evidence>
<proteinExistence type="predicted"/>
<evidence type="ECO:0000259" key="9">
    <source>
        <dbReference type="Pfam" id="PF04998"/>
    </source>
</evidence>
<dbReference type="InterPro" id="IPR007073">
    <property type="entry name" value="RNA_pol_Rpb1_7"/>
</dbReference>
<accession>A0A6C0BDU6</accession>
<dbReference type="InterPro" id="IPR007066">
    <property type="entry name" value="RNA_pol_Rpb1_3"/>
</dbReference>
<keyword evidence="5" id="KW-0804">Transcription</keyword>
<dbReference type="InterPro" id="IPR038593">
    <property type="entry name" value="RNA_pol_Rpb1_7_sf"/>
</dbReference>
<feature type="domain" description="RNA polymerase Rpb1" evidence="6">
    <location>
        <begin position="24"/>
        <end position="165"/>
    </location>
</feature>
<dbReference type="Gene3D" id="1.10.274.100">
    <property type="entry name" value="RNA polymerase Rpb1, domain 3"/>
    <property type="match status" value="1"/>
</dbReference>
<dbReference type="Pfam" id="PF04992">
    <property type="entry name" value="RNA_pol_Rpb1_6"/>
    <property type="match status" value="1"/>
</dbReference>
<dbReference type="Pfam" id="PF04990">
    <property type="entry name" value="RNA_pol_Rpb1_7"/>
    <property type="match status" value="1"/>
</dbReference>
<evidence type="ECO:0000256" key="5">
    <source>
        <dbReference type="ARBA" id="ARBA00023163"/>
    </source>
</evidence>
<evidence type="ECO:0000256" key="2">
    <source>
        <dbReference type="ARBA" id="ARBA00022478"/>
    </source>
</evidence>
<feature type="domain" description="RNA polymerase Rpb1" evidence="7">
    <location>
        <begin position="631"/>
        <end position="764"/>
    </location>
</feature>
<dbReference type="PANTHER" id="PTHR19376:SF37">
    <property type="entry name" value="DNA-DIRECTED RNA POLYMERASE II SUBUNIT RPB1"/>
    <property type="match status" value="1"/>
</dbReference>
<dbReference type="Gene3D" id="1.10.132.30">
    <property type="match status" value="1"/>
</dbReference>
<dbReference type="Pfam" id="PF05000">
    <property type="entry name" value="RNA_pol_Rpb1_4"/>
    <property type="match status" value="1"/>
</dbReference>
<dbReference type="GO" id="GO:0006351">
    <property type="term" value="P:DNA-templated transcription"/>
    <property type="evidence" value="ECO:0007669"/>
    <property type="project" value="InterPro"/>
</dbReference>
<keyword evidence="3" id="KW-0808">Transferase</keyword>
<dbReference type="Gene3D" id="6.10.250.2940">
    <property type="match status" value="1"/>
</dbReference>
<dbReference type="AlphaFoldDB" id="A0A6C0BDU6"/>
<dbReference type="EC" id="2.7.7.6" evidence="1"/>
<evidence type="ECO:0000259" key="8">
    <source>
        <dbReference type="Pfam" id="PF04992"/>
    </source>
</evidence>
<evidence type="ECO:0000259" key="7">
    <source>
        <dbReference type="Pfam" id="PF04990"/>
    </source>
</evidence>
<dbReference type="InterPro" id="IPR007083">
    <property type="entry name" value="RNA_pol_Rpb1_4"/>
</dbReference>
<keyword evidence="2" id="KW-0240">DNA-directed RNA polymerase</keyword>
<evidence type="ECO:0000313" key="11">
    <source>
        <dbReference type="EMBL" id="QHS90220.1"/>
    </source>
</evidence>
<dbReference type="GO" id="GO:0003899">
    <property type="term" value="F:DNA-directed RNA polymerase activity"/>
    <property type="evidence" value="ECO:0007669"/>
    <property type="project" value="UniProtKB-EC"/>
</dbReference>
<dbReference type="Pfam" id="PF04998">
    <property type="entry name" value="RNA_pol_Rpb1_5"/>
    <property type="match status" value="1"/>
</dbReference>
<evidence type="ECO:0000256" key="1">
    <source>
        <dbReference type="ARBA" id="ARBA00012418"/>
    </source>
</evidence>
<dbReference type="GO" id="GO:0003677">
    <property type="term" value="F:DNA binding"/>
    <property type="evidence" value="ECO:0007669"/>
    <property type="project" value="InterPro"/>
</dbReference>
<dbReference type="InterPro" id="IPR007081">
    <property type="entry name" value="RNA_pol_Rpb1_5"/>
</dbReference>
<name>A0A6C0BDU6_9ZZZZ</name>
<dbReference type="InterPro" id="IPR007075">
    <property type="entry name" value="RNA_pol_Rpb1_6"/>
</dbReference>
<sequence length="1005" mass="114125">MNIHVPQTIQTRLELELIADVKKQLITPSRSLTIYGIVQDGLTGAYLMTNEDVKIHWQQAMNLMSYTTCDKMVLEKDKYYTGAELFSMIIPSRINLISGKTIIKNGKIISGNLSSSILGDKKKNSLLHYIWDDYGEDAVKIFINNCQRIVNNFILLNGFTLSIEDGIVDNNTKKEIDVYIANIFNKVSIDISQTENNPMYMDVPTFEYKLYNDTNIVRDDVSSIVLKTTKLDNSFNVMLLSGAKGGKNNIAQISGCVGLQSFEGQMMPKSYADRTLCYFFEHDDRPESRGLCYNSFNNGLTYPEFCYHTKTGRNGSIEQVIKTAETGYAQRKFTKNMEDLMVKNDGTVRNTTGQIVQYLFGGNGNDTVKQYTYFIKIIDMNNETLEKNICFTKDELKKYKDFDEKQNNELFEKVKSMRDLIRKTYRKSNLDFKTVGNAYLLPVNLTRIITSIKPDDNNDITPSYVIKSLEDVLSINNVPLIKISKKQLDENNKNIIDDDYIAKTGFRISLYDALHPKNVCIKYGLSKKTFDKIIEEIKYSFNNNIVEAGEMVGIIAAQSLGETVTQLTLNAFHHAGIAAMTHSSTGVPRINELISASKNPKSPQTYIYLDNKSRVSKEIAHNIGSYIEKSTIGSIGKNIEIFYNPNPKNKGSYMEIDGVQEPYYSKKMSHDDCNASIDNLPWLIRIELNKSKMIDKEVTLMDIKSKFCMWWIRRHTYAKKKKETINVLKKITSFAILSNSDNDVKPVIHIRCNVKDLEKTDAKKSYSSVLKFGKETLNDFVDIITKFKLKGIDGIERVNAISKDRYMDSTDGDKMSISDEHIIYANGFNLKKLRYIRGIDPYRTYTDHVSEMYYVFGLEFGRSRMIGEYLKAYGSAGNEGLCSQHISLLVDSSCHSGMVVSADRHGMKTADGDPLRKASFEKPVDILVSAGVFGDTDKLRSVSSRIMAGQTIKGGTGYSELLLDTEIIQNSEYVNEEKEEYVEDKKTFTDTIMANIDEDDIFIPE</sequence>
<dbReference type="EMBL" id="MN739130">
    <property type="protein sequence ID" value="QHS90220.1"/>
    <property type="molecule type" value="Genomic_DNA"/>
</dbReference>
<evidence type="ECO:0000259" key="10">
    <source>
        <dbReference type="Pfam" id="PF05000"/>
    </source>
</evidence>
<dbReference type="InterPro" id="IPR038120">
    <property type="entry name" value="Rpb1_funnel_sf"/>
</dbReference>
<dbReference type="Gene3D" id="6.20.50.80">
    <property type="match status" value="1"/>
</dbReference>
<evidence type="ECO:0000256" key="3">
    <source>
        <dbReference type="ARBA" id="ARBA00022679"/>
    </source>
</evidence>